<proteinExistence type="predicted"/>
<feature type="domain" description="NAD(P)-binding" evidence="1">
    <location>
        <begin position="7"/>
        <end position="193"/>
    </location>
</feature>
<dbReference type="Pfam" id="PF13460">
    <property type="entry name" value="NAD_binding_10"/>
    <property type="match status" value="1"/>
</dbReference>
<accession>A0A653IFP7</accession>
<dbReference type="EMBL" id="CABWKQ010000027">
    <property type="protein sequence ID" value="VWX37604.1"/>
    <property type="molecule type" value="Genomic_DNA"/>
</dbReference>
<dbReference type="SUPFAM" id="SSF51735">
    <property type="entry name" value="NAD(P)-binding Rossmann-fold domains"/>
    <property type="match status" value="1"/>
</dbReference>
<evidence type="ECO:0000313" key="3">
    <source>
        <dbReference type="Proteomes" id="UP000439752"/>
    </source>
</evidence>
<dbReference type="EC" id="1.-.-.-" evidence="2"/>
<dbReference type="PANTHER" id="PTHR43355:SF2">
    <property type="entry name" value="FLAVIN REDUCTASE (NADPH)"/>
    <property type="match status" value="1"/>
</dbReference>
<evidence type="ECO:0000313" key="2">
    <source>
        <dbReference type="EMBL" id="VWX37604.1"/>
    </source>
</evidence>
<evidence type="ECO:0000259" key="1">
    <source>
        <dbReference type="Pfam" id="PF13460"/>
    </source>
</evidence>
<keyword evidence="3" id="KW-1185">Reference proteome</keyword>
<reference evidence="2 3" key="1">
    <citation type="submission" date="2019-10" db="EMBL/GenBank/DDBJ databases">
        <authorList>
            <person name="Karimi E."/>
        </authorList>
    </citation>
    <scope>NUCLEOTIDE SEQUENCE [LARGE SCALE GENOMIC DNA]</scope>
    <source>
        <strain evidence="2">Exiguobacterium sp. 9Y</strain>
    </source>
</reference>
<dbReference type="Gene3D" id="3.40.50.720">
    <property type="entry name" value="NAD(P)-binding Rossmann-like Domain"/>
    <property type="match status" value="1"/>
</dbReference>
<dbReference type="GO" id="GO:0016646">
    <property type="term" value="F:oxidoreductase activity, acting on the CH-NH group of donors, NAD or NADP as acceptor"/>
    <property type="evidence" value="ECO:0007669"/>
    <property type="project" value="TreeGrafter"/>
</dbReference>
<protein>
    <submittedName>
        <fullName evidence="2">Putative oxidoreductase</fullName>
        <ecNumber evidence="2">1.-.-.-</ecNumber>
    </submittedName>
</protein>
<gene>
    <name evidence="2" type="primary">ywnB</name>
    <name evidence="2" type="ORF">EXIGUO9Y_330028</name>
</gene>
<organism evidence="2 3">
    <name type="scientific">Exiguobacterium oxidotolerans</name>
    <dbReference type="NCBI Taxonomy" id="223958"/>
    <lineage>
        <taxon>Bacteria</taxon>
        <taxon>Bacillati</taxon>
        <taxon>Bacillota</taxon>
        <taxon>Bacilli</taxon>
        <taxon>Bacillales</taxon>
        <taxon>Bacillales Family XII. Incertae Sedis</taxon>
        <taxon>Exiguobacterium</taxon>
    </lineage>
</organism>
<dbReference type="InterPro" id="IPR016040">
    <property type="entry name" value="NAD(P)-bd_dom"/>
</dbReference>
<dbReference type="PANTHER" id="PTHR43355">
    <property type="entry name" value="FLAVIN REDUCTASE (NADPH)"/>
    <property type="match status" value="1"/>
</dbReference>
<dbReference type="RefSeq" id="WP_159173591.1">
    <property type="nucleotide sequence ID" value="NZ_LR732312.1"/>
</dbReference>
<dbReference type="InterPro" id="IPR036291">
    <property type="entry name" value="NAD(P)-bd_dom_sf"/>
</dbReference>
<sequence>MKIAVIGASGKAGRTILRELAERGHALTAIVRNMTRTTHDAVLEKDAFALTKDDLSEFDVVINAFGAAPGDELQHVELGRHLMEALSGTATRLIVVGGAGSLFVDKEQTTRLADTPDFPEAYLPTAKSQTLNLIDLEQTTDLHWTFVSPAAFFDPEGARTGTYQLASDVLTVNAAGDSYISYADYAVAIADEVEHNRHDKERISVVSK</sequence>
<keyword evidence="2" id="KW-0560">Oxidoreductase</keyword>
<dbReference type="AlphaFoldDB" id="A0A653IFP7"/>
<dbReference type="Proteomes" id="UP000439752">
    <property type="component" value="Unassembled WGS sequence"/>
</dbReference>
<name>A0A653IFP7_9BACL</name>
<dbReference type="InterPro" id="IPR051606">
    <property type="entry name" value="Polyketide_Oxido-like"/>
</dbReference>